<comment type="caution">
    <text evidence="1">The sequence shown here is derived from an EMBL/GenBank/DDBJ whole genome shotgun (WGS) entry which is preliminary data.</text>
</comment>
<dbReference type="Proteomes" id="UP001189429">
    <property type="component" value="Unassembled WGS sequence"/>
</dbReference>
<dbReference type="EMBL" id="CAUYUJ010007147">
    <property type="protein sequence ID" value="CAK0819711.1"/>
    <property type="molecule type" value="Genomic_DNA"/>
</dbReference>
<name>A0ABN9RRZ8_9DINO</name>
<gene>
    <name evidence="1" type="ORF">PCOR1329_LOCUS21648</name>
</gene>
<accession>A0ABN9RRZ8</accession>
<reference evidence="1" key="1">
    <citation type="submission" date="2023-10" db="EMBL/GenBank/DDBJ databases">
        <authorList>
            <person name="Chen Y."/>
            <person name="Shah S."/>
            <person name="Dougan E. K."/>
            <person name="Thang M."/>
            <person name="Chan C."/>
        </authorList>
    </citation>
    <scope>NUCLEOTIDE SEQUENCE [LARGE SCALE GENOMIC DNA]</scope>
</reference>
<evidence type="ECO:0000313" key="2">
    <source>
        <dbReference type="Proteomes" id="UP001189429"/>
    </source>
</evidence>
<dbReference type="Gene3D" id="1.25.40.10">
    <property type="entry name" value="Tetratricopeptide repeat domain"/>
    <property type="match status" value="1"/>
</dbReference>
<organism evidence="1 2">
    <name type="scientific">Prorocentrum cordatum</name>
    <dbReference type="NCBI Taxonomy" id="2364126"/>
    <lineage>
        <taxon>Eukaryota</taxon>
        <taxon>Sar</taxon>
        <taxon>Alveolata</taxon>
        <taxon>Dinophyceae</taxon>
        <taxon>Prorocentrales</taxon>
        <taxon>Prorocentraceae</taxon>
        <taxon>Prorocentrum</taxon>
    </lineage>
</organism>
<protein>
    <submittedName>
        <fullName evidence="1">Uncharacterized protein</fullName>
    </submittedName>
</protein>
<dbReference type="InterPro" id="IPR011990">
    <property type="entry name" value="TPR-like_helical_dom_sf"/>
</dbReference>
<sequence length="131" mass="14658">MSVAKLTPSIMSHRTTISACEKRWRLQPAPRLLSEMWVVTLEPNIMISSTLTSAREHGEQWQPALPLLSEMLAVKLKPAIMSYSTWQPAFLLLSEMMTRGIGGLARRSLLKKASKLPGPPWLPHMRPSASI</sequence>
<keyword evidence="2" id="KW-1185">Reference proteome</keyword>
<evidence type="ECO:0000313" key="1">
    <source>
        <dbReference type="EMBL" id="CAK0819711.1"/>
    </source>
</evidence>
<proteinExistence type="predicted"/>